<organism evidence="1 2">
    <name type="scientific">Aspergillus minisclerotigenes</name>
    <dbReference type="NCBI Taxonomy" id="656917"/>
    <lineage>
        <taxon>Eukaryota</taxon>
        <taxon>Fungi</taxon>
        <taxon>Dikarya</taxon>
        <taxon>Ascomycota</taxon>
        <taxon>Pezizomycotina</taxon>
        <taxon>Eurotiomycetes</taxon>
        <taxon>Eurotiomycetidae</taxon>
        <taxon>Eurotiales</taxon>
        <taxon>Aspergillaceae</taxon>
        <taxon>Aspergillus</taxon>
        <taxon>Aspergillus subgen. Circumdati</taxon>
    </lineage>
</organism>
<keyword evidence="1" id="KW-0378">Hydrolase</keyword>
<proteinExistence type="predicted"/>
<dbReference type="GO" id="GO:0016787">
    <property type="term" value="F:hydrolase activity"/>
    <property type="evidence" value="ECO:0007669"/>
    <property type="project" value="UniProtKB-KW"/>
</dbReference>
<dbReference type="GO" id="GO:0043531">
    <property type="term" value="F:ADP binding"/>
    <property type="evidence" value="ECO:0007669"/>
    <property type="project" value="InterPro"/>
</dbReference>
<dbReference type="InterPro" id="IPR027417">
    <property type="entry name" value="P-loop_NTPase"/>
</dbReference>
<sequence>MLAPSEQQKRFVIYGVGGSGKTQFCVKFASDNWHGFWGVFWIDASNPKAAEQAFTNIARIGQLDERPESGIYWLAIQEKPWLLIIDNADGTGFDNARYFPPSDKGHILVTSRNPECKVHATIGFEEFQHLEEEEAITLLLRASFLQSGSDTRTRETARPVVQALGCLPLASIQAGASIRQNICSLEEYLDVFRSYKKRILSNTLQGGGSYGHTIFTTFEVSYNRIRSLGTIEATDAIELLHIMVFLHFDQIPETIFQNVWAAYGVPGRPREERQHLKRLPTFLRAFLVILASSQG</sequence>
<evidence type="ECO:0000313" key="2">
    <source>
        <dbReference type="Proteomes" id="UP000326289"/>
    </source>
</evidence>
<protein>
    <submittedName>
        <fullName evidence="1">P-loop containing nucleoside triphosphate hydrolase protein</fullName>
    </submittedName>
</protein>
<dbReference type="PANTHER" id="PTHR35205">
    <property type="entry name" value="NB-ARC AND TPR DOMAIN PROTEIN"/>
    <property type="match status" value="1"/>
</dbReference>
<dbReference type="SUPFAM" id="SSF52540">
    <property type="entry name" value="P-loop containing nucleoside triphosphate hydrolases"/>
    <property type="match status" value="1"/>
</dbReference>
<reference evidence="1 2" key="1">
    <citation type="submission" date="2019-04" db="EMBL/GenBank/DDBJ databases">
        <title>Fungal friends and foes A comparative genomics study of 23 Aspergillus species from section Flavi.</title>
        <authorList>
            <consortium name="DOE Joint Genome Institute"/>
            <person name="Kjaerbolling I."/>
            <person name="Vesth T.C."/>
            <person name="Frisvad J.C."/>
            <person name="Nybo J.L."/>
            <person name="Theobald S."/>
            <person name="Kildgaard S."/>
            <person name="Petersen T.I."/>
            <person name="Kuo A."/>
            <person name="Sato A."/>
            <person name="Lyhne E.K."/>
            <person name="Kogle M.E."/>
            <person name="Wiebenga A."/>
            <person name="Kun R.S."/>
            <person name="Lubbers R.J."/>
            <person name="Makela M.R."/>
            <person name="Barry K."/>
            <person name="Chovatia M."/>
            <person name="Clum A."/>
            <person name="Daum C."/>
            <person name="Haridas S."/>
            <person name="He G."/>
            <person name="LaButti K."/>
            <person name="Lipzen A."/>
            <person name="Mondo S."/>
            <person name="Pangilinan J."/>
            <person name="Riley R."/>
            <person name="Salamov A."/>
            <person name="Simmons B.A."/>
            <person name="Magnuson J.K."/>
            <person name="Henrissat B."/>
            <person name="Mortensen U.H."/>
            <person name="Larsen T.O."/>
            <person name="De vries R.P."/>
            <person name="Grigoriev I.V."/>
            <person name="Machida M."/>
            <person name="Baker S.E."/>
            <person name="Andersen M.R."/>
        </authorList>
    </citation>
    <scope>NUCLEOTIDE SEQUENCE [LARGE SCALE GENOMIC DNA]</scope>
    <source>
        <strain evidence="1 2">CBS 117635</strain>
    </source>
</reference>
<name>A0A5N6JHG3_9EURO</name>
<evidence type="ECO:0000313" key="1">
    <source>
        <dbReference type="EMBL" id="KAB8277354.1"/>
    </source>
</evidence>
<dbReference type="Proteomes" id="UP000326289">
    <property type="component" value="Unassembled WGS sequence"/>
</dbReference>
<gene>
    <name evidence="1" type="ORF">BDV30DRAFT_234688</name>
</gene>
<keyword evidence="2" id="KW-1185">Reference proteome</keyword>
<accession>A0A5N6JHG3</accession>
<dbReference type="AlphaFoldDB" id="A0A5N6JHG3"/>
<dbReference type="PANTHER" id="PTHR35205:SF1">
    <property type="entry name" value="ZU5 DOMAIN-CONTAINING PROTEIN"/>
    <property type="match status" value="1"/>
</dbReference>
<dbReference type="EMBL" id="ML732772">
    <property type="protein sequence ID" value="KAB8277354.1"/>
    <property type="molecule type" value="Genomic_DNA"/>
</dbReference>
<dbReference type="Gene3D" id="3.40.50.300">
    <property type="entry name" value="P-loop containing nucleotide triphosphate hydrolases"/>
    <property type="match status" value="1"/>
</dbReference>